<organism evidence="1 2">
    <name type="scientific">Aspergillus ruber (strain CBS 135680)</name>
    <dbReference type="NCBI Taxonomy" id="1388766"/>
    <lineage>
        <taxon>Eukaryota</taxon>
        <taxon>Fungi</taxon>
        <taxon>Dikarya</taxon>
        <taxon>Ascomycota</taxon>
        <taxon>Pezizomycotina</taxon>
        <taxon>Eurotiomycetes</taxon>
        <taxon>Eurotiomycetidae</taxon>
        <taxon>Eurotiales</taxon>
        <taxon>Aspergillaceae</taxon>
        <taxon>Aspergillus</taxon>
        <taxon>Aspergillus subgen. Aspergillus</taxon>
    </lineage>
</organism>
<evidence type="ECO:0000313" key="2">
    <source>
        <dbReference type="Proteomes" id="UP000019804"/>
    </source>
</evidence>
<protein>
    <recommendedName>
        <fullName evidence="3">Cell wall protein PhiA</fullName>
    </recommendedName>
</protein>
<dbReference type="Proteomes" id="UP000019804">
    <property type="component" value="Unassembled WGS sequence"/>
</dbReference>
<dbReference type="OrthoDB" id="4093325at2759"/>
<keyword evidence="2" id="KW-1185">Reference proteome</keyword>
<dbReference type="GeneID" id="63692982"/>
<dbReference type="AlphaFoldDB" id="A0A017S7Q7"/>
<proteinExistence type="predicted"/>
<accession>A0A017S7Q7</accession>
<gene>
    <name evidence="1" type="ORF">EURHEDRAFT_174211</name>
</gene>
<sequence>MVCPAARSKVYKAGISHQNQYHHQQQLQSSTTLSSIFSTSSTTFNLQDPAEGKPFGVLVVHSGSGVQNSGFNAAKGSLFAGLPSQNASCARPEDGQTATFYIKDGALFLYDQSATPQEFYVDRSGMGQGKIGYTTGAQQPPKNAEQKGWSISEQNYLQFDGSSPIACPNSIDGAYSIWASAGVNNPAGNKDCVGIAAHVLESTNPNACKYTE</sequence>
<evidence type="ECO:0008006" key="3">
    <source>
        <dbReference type="Google" id="ProtNLM"/>
    </source>
</evidence>
<dbReference type="RefSeq" id="XP_040636337.1">
    <property type="nucleotide sequence ID" value="XM_040777858.1"/>
</dbReference>
<dbReference type="EMBL" id="KK088435">
    <property type="protein sequence ID" value="EYE92649.1"/>
    <property type="molecule type" value="Genomic_DNA"/>
</dbReference>
<dbReference type="HOGENOM" id="CLU_097238_0_0_1"/>
<reference evidence="2" key="1">
    <citation type="journal article" date="2014" name="Nat. Commun.">
        <title>Genomic adaptations of the halophilic Dead Sea filamentous fungus Eurotium rubrum.</title>
        <authorList>
            <person name="Kis-Papo T."/>
            <person name="Weig A.R."/>
            <person name="Riley R."/>
            <person name="Persoh D."/>
            <person name="Salamov A."/>
            <person name="Sun H."/>
            <person name="Lipzen A."/>
            <person name="Wasser S.P."/>
            <person name="Rambold G."/>
            <person name="Grigoriev I.V."/>
            <person name="Nevo E."/>
        </authorList>
    </citation>
    <scope>NUCLEOTIDE SEQUENCE [LARGE SCALE GENOMIC DNA]</scope>
    <source>
        <strain evidence="2">CBS 135680</strain>
    </source>
</reference>
<evidence type="ECO:0000313" key="1">
    <source>
        <dbReference type="EMBL" id="EYE92649.1"/>
    </source>
</evidence>
<name>A0A017S7Q7_ASPRC</name>